<dbReference type="OrthoDB" id="4329541at2"/>
<dbReference type="KEGG" id="salf:SMD44_05392"/>
<feature type="region of interest" description="Disordered" evidence="1">
    <location>
        <begin position="38"/>
        <end position="69"/>
    </location>
</feature>
<reference evidence="2 3" key="1">
    <citation type="submission" date="2017-05" db="EMBL/GenBank/DDBJ databases">
        <title>Streptomyces alboflavus Genome sequencing and assembly.</title>
        <authorList>
            <person name="Wang Y."/>
            <person name="Du B."/>
            <person name="Ding Y."/>
            <person name="Liu H."/>
            <person name="Hou Q."/>
            <person name="Liu K."/>
            <person name="Wang C."/>
            <person name="Yao L."/>
        </authorList>
    </citation>
    <scope>NUCLEOTIDE SEQUENCE [LARGE SCALE GENOMIC DNA]</scope>
    <source>
        <strain evidence="2 3">MDJK44</strain>
    </source>
</reference>
<evidence type="ECO:0000313" key="3">
    <source>
        <dbReference type="Proteomes" id="UP000195880"/>
    </source>
</evidence>
<proteinExistence type="predicted"/>
<keyword evidence="3" id="KW-1185">Reference proteome</keyword>
<protein>
    <submittedName>
        <fullName evidence="2">Uncharacterized protein</fullName>
    </submittedName>
</protein>
<dbReference type="EMBL" id="CP021748">
    <property type="protein sequence ID" value="ARX85923.1"/>
    <property type="molecule type" value="Genomic_DNA"/>
</dbReference>
<evidence type="ECO:0000256" key="1">
    <source>
        <dbReference type="SAM" id="MobiDB-lite"/>
    </source>
</evidence>
<dbReference type="Proteomes" id="UP000195880">
    <property type="component" value="Chromosome"/>
</dbReference>
<dbReference type="eggNOG" id="ENOG50321RR">
    <property type="taxonomic scope" value="Bacteria"/>
</dbReference>
<dbReference type="AlphaFoldDB" id="A0A1Z1WHK9"/>
<organism evidence="2 3">
    <name type="scientific">Streptomyces alboflavus</name>
    <dbReference type="NCBI Taxonomy" id="67267"/>
    <lineage>
        <taxon>Bacteria</taxon>
        <taxon>Bacillati</taxon>
        <taxon>Actinomycetota</taxon>
        <taxon>Actinomycetes</taxon>
        <taxon>Kitasatosporales</taxon>
        <taxon>Streptomycetaceae</taxon>
        <taxon>Streptomyces</taxon>
    </lineage>
</organism>
<gene>
    <name evidence="2" type="ORF">SMD44_05392</name>
</gene>
<sequence>MPALQKHQHSEDEVKRIRIPVMAAVAALTLTAGAAEATGRAGGAPAPAPAPAPRAAAPMDHTGHQGPELVIPAGVSTTVFASCPAGRQPSGGGGIRSGKGLFMSGSSPRNNGWEVKFTNKSGAERRGSAFAVCTPQPHTRVAAANPLTVPAHSQSGISNVRCPEGQSPTGGGWEASSIQVIGMRFSVSGANYNAVLFNDTDQTQSFNAVALCSSAFHETRIGPQITVQPGAEGVATAKCGPGQVTSGGGSFPSGQAFIGDSRPLPDGTGWRITAENTTGTPQKVTAEATCTTS</sequence>
<name>A0A1Z1WHK9_9ACTN</name>
<dbReference type="RefSeq" id="WP_087885575.1">
    <property type="nucleotide sequence ID" value="NZ_CP021748.1"/>
</dbReference>
<feature type="region of interest" description="Disordered" evidence="1">
    <location>
        <begin position="274"/>
        <end position="293"/>
    </location>
</feature>
<accession>A0A1Z1WHK9</accession>
<evidence type="ECO:0000313" key="2">
    <source>
        <dbReference type="EMBL" id="ARX85923.1"/>
    </source>
</evidence>